<feature type="region of interest" description="Disordered" evidence="1">
    <location>
        <begin position="1"/>
        <end position="40"/>
    </location>
</feature>
<evidence type="ECO:0000313" key="2">
    <source>
        <dbReference type="EMBL" id="OEU18631.1"/>
    </source>
</evidence>
<feature type="compositionally biased region" description="Low complexity" evidence="1">
    <location>
        <begin position="20"/>
        <end position="32"/>
    </location>
</feature>
<reference evidence="2 3" key="1">
    <citation type="submission" date="2016-09" db="EMBL/GenBank/DDBJ databases">
        <title>Extensive genetic diversity and differential bi-allelic expression allows diatom success in the polar Southern Ocean.</title>
        <authorList>
            <consortium name="DOE Joint Genome Institute"/>
            <person name="Mock T."/>
            <person name="Otillar R.P."/>
            <person name="Strauss J."/>
            <person name="Dupont C."/>
            <person name="Frickenhaus S."/>
            <person name="Maumus F."/>
            <person name="Mcmullan M."/>
            <person name="Sanges R."/>
            <person name="Schmutz J."/>
            <person name="Toseland A."/>
            <person name="Valas R."/>
            <person name="Veluchamy A."/>
            <person name="Ward B.J."/>
            <person name="Allen A."/>
            <person name="Barry K."/>
            <person name="Falciatore A."/>
            <person name="Ferrante M."/>
            <person name="Fortunato A.E."/>
            <person name="Gloeckner G."/>
            <person name="Gruber A."/>
            <person name="Hipkin R."/>
            <person name="Janech M."/>
            <person name="Kroth P."/>
            <person name="Leese F."/>
            <person name="Lindquist E."/>
            <person name="Lyon B.R."/>
            <person name="Martin J."/>
            <person name="Mayer C."/>
            <person name="Parker M."/>
            <person name="Quesneville H."/>
            <person name="Raymond J."/>
            <person name="Uhlig C."/>
            <person name="Valentin K.U."/>
            <person name="Worden A.Z."/>
            <person name="Armbrust E.V."/>
            <person name="Bowler C."/>
            <person name="Green B."/>
            <person name="Moulton V."/>
            <person name="Van Oosterhout C."/>
            <person name="Grigoriev I."/>
        </authorList>
    </citation>
    <scope>NUCLEOTIDE SEQUENCE [LARGE SCALE GENOMIC DNA]</scope>
    <source>
        <strain evidence="2 3">CCMP1102</strain>
    </source>
</reference>
<name>A0A1E7FKD9_9STRA</name>
<dbReference type="OrthoDB" id="549243at2759"/>
<dbReference type="AlphaFoldDB" id="A0A1E7FKD9"/>
<sequence>MLKSRKRARGRSNDKRLSASRSTTSNRTTTSSKNQNAVGIPSSGTSTVFLDLPVGMRISIFNYLGGTHEERIILSLVSKQTYEDCKRPGIERKIIPTIVITPRAPLRFQHRLGKAQASTRALLQQFFHNAVQDNETYMKLRRYPHMKVNDVDKFDYIFEEEVASIFRFDSRKMDWILSLDISISPTTPCWKVEDSRSLPNILATMLPNLREIDLSNACITRLKCFSFRCPYLEKVTWKNIDKDSCVELDGCNMRYSNNLKEIIMDDSEFVYDQRVKDTISNLENYGNNFIFHYCSEALERVSIRNAKVCEKLTRDEPTVAIPQNALVKFVLNAPSSLRWFRSDLTQENLDMLKLERPKIECRN</sequence>
<accession>A0A1E7FKD9</accession>
<organism evidence="2 3">
    <name type="scientific">Fragilariopsis cylindrus CCMP1102</name>
    <dbReference type="NCBI Taxonomy" id="635003"/>
    <lineage>
        <taxon>Eukaryota</taxon>
        <taxon>Sar</taxon>
        <taxon>Stramenopiles</taxon>
        <taxon>Ochrophyta</taxon>
        <taxon>Bacillariophyta</taxon>
        <taxon>Bacillariophyceae</taxon>
        <taxon>Bacillariophycidae</taxon>
        <taxon>Bacillariales</taxon>
        <taxon>Bacillariaceae</taxon>
        <taxon>Fragilariopsis</taxon>
    </lineage>
</organism>
<dbReference type="Proteomes" id="UP000095751">
    <property type="component" value="Unassembled WGS sequence"/>
</dbReference>
<protein>
    <recommendedName>
        <fullName evidence="4">F-box domain-containing protein</fullName>
    </recommendedName>
</protein>
<evidence type="ECO:0000313" key="3">
    <source>
        <dbReference type="Proteomes" id="UP000095751"/>
    </source>
</evidence>
<proteinExistence type="predicted"/>
<dbReference type="EMBL" id="KV784356">
    <property type="protein sequence ID" value="OEU18631.1"/>
    <property type="molecule type" value="Genomic_DNA"/>
</dbReference>
<dbReference type="InParanoid" id="A0A1E7FKD9"/>
<keyword evidence="3" id="KW-1185">Reference proteome</keyword>
<evidence type="ECO:0000256" key="1">
    <source>
        <dbReference type="SAM" id="MobiDB-lite"/>
    </source>
</evidence>
<gene>
    <name evidence="2" type="ORF">FRACYDRAFT_236909</name>
</gene>
<feature type="compositionally biased region" description="Basic residues" evidence="1">
    <location>
        <begin position="1"/>
        <end position="10"/>
    </location>
</feature>
<dbReference type="KEGG" id="fcy:FRACYDRAFT_236909"/>
<evidence type="ECO:0008006" key="4">
    <source>
        <dbReference type="Google" id="ProtNLM"/>
    </source>
</evidence>